<dbReference type="EMBL" id="JANPWB010000013">
    <property type="protein sequence ID" value="KAJ1104135.1"/>
    <property type="molecule type" value="Genomic_DNA"/>
</dbReference>
<keyword evidence="2" id="KW-0812">Transmembrane</keyword>
<keyword evidence="2" id="KW-0472">Membrane</keyword>
<comment type="caution">
    <text evidence="3">The sequence shown here is derived from an EMBL/GenBank/DDBJ whole genome shotgun (WGS) entry which is preliminary data.</text>
</comment>
<feature type="region of interest" description="Disordered" evidence="1">
    <location>
        <begin position="105"/>
        <end position="125"/>
    </location>
</feature>
<feature type="transmembrane region" description="Helical" evidence="2">
    <location>
        <begin position="193"/>
        <end position="215"/>
    </location>
</feature>
<evidence type="ECO:0000313" key="3">
    <source>
        <dbReference type="EMBL" id="KAJ1104135.1"/>
    </source>
</evidence>
<reference evidence="3" key="1">
    <citation type="journal article" date="2022" name="bioRxiv">
        <title>Sequencing and chromosome-scale assembly of the giantPleurodeles waltlgenome.</title>
        <authorList>
            <person name="Brown T."/>
            <person name="Elewa A."/>
            <person name="Iarovenko S."/>
            <person name="Subramanian E."/>
            <person name="Araus A.J."/>
            <person name="Petzold A."/>
            <person name="Susuki M."/>
            <person name="Suzuki K.-i.T."/>
            <person name="Hayashi T."/>
            <person name="Toyoda A."/>
            <person name="Oliveira C."/>
            <person name="Osipova E."/>
            <person name="Leigh N.D."/>
            <person name="Simon A."/>
            <person name="Yun M.H."/>
        </authorList>
    </citation>
    <scope>NUCLEOTIDE SEQUENCE</scope>
    <source>
        <strain evidence="3">20211129_DDA</strain>
        <tissue evidence="3">Liver</tissue>
    </source>
</reference>
<sequence>MDAVAQVLQPPRPRGTEDHAYQADQYNLHVHMFRRRPCLSLRTAFSQSLVSARSIIVCNGTQEVRLPHIRWRASTPVCHPEAPSDAGRQRETRHLAAVTGGVAAAPVGDRSRSPQVDPESGTDSPVRPCPGVRQYHLALELLSSGIKRNSLCRNWAILWIIDGLQEQLKVWTATGKLLCKSSQCRACKLLSTVGPNFCVVGLIPVCSFFTAMLTLPTSKGKRLPDKRYA</sequence>
<dbReference type="Proteomes" id="UP001066276">
    <property type="component" value="Chromosome 9"/>
</dbReference>
<keyword evidence="4" id="KW-1185">Reference proteome</keyword>
<organism evidence="3 4">
    <name type="scientific">Pleurodeles waltl</name>
    <name type="common">Iberian ribbed newt</name>
    <dbReference type="NCBI Taxonomy" id="8319"/>
    <lineage>
        <taxon>Eukaryota</taxon>
        <taxon>Metazoa</taxon>
        <taxon>Chordata</taxon>
        <taxon>Craniata</taxon>
        <taxon>Vertebrata</taxon>
        <taxon>Euteleostomi</taxon>
        <taxon>Amphibia</taxon>
        <taxon>Batrachia</taxon>
        <taxon>Caudata</taxon>
        <taxon>Salamandroidea</taxon>
        <taxon>Salamandridae</taxon>
        <taxon>Pleurodelinae</taxon>
        <taxon>Pleurodeles</taxon>
    </lineage>
</organism>
<gene>
    <name evidence="3" type="ORF">NDU88_001550</name>
</gene>
<proteinExistence type="predicted"/>
<dbReference type="AlphaFoldDB" id="A0AAV7MUZ3"/>
<evidence type="ECO:0000256" key="2">
    <source>
        <dbReference type="SAM" id="Phobius"/>
    </source>
</evidence>
<keyword evidence="2" id="KW-1133">Transmembrane helix</keyword>
<evidence type="ECO:0000256" key="1">
    <source>
        <dbReference type="SAM" id="MobiDB-lite"/>
    </source>
</evidence>
<evidence type="ECO:0000313" key="4">
    <source>
        <dbReference type="Proteomes" id="UP001066276"/>
    </source>
</evidence>
<name>A0AAV7MUZ3_PLEWA</name>
<accession>A0AAV7MUZ3</accession>
<protein>
    <submittedName>
        <fullName evidence="3">Uncharacterized protein</fullName>
    </submittedName>
</protein>